<dbReference type="Gene3D" id="2.30.40.10">
    <property type="entry name" value="Urease, subunit C, domain 1"/>
    <property type="match status" value="1"/>
</dbReference>
<evidence type="ECO:0000313" key="2">
    <source>
        <dbReference type="EMBL" id="EFG48609.1"/>
    </source>
</evidence>
<dbReference type="InterPro" id="IPR033932">
    <property type="entry name" value="YtcJ-like"/>
</dbReference>
<dbReference type="InterPro" id="IPR013108">
    <property type="entry name" value="Amidohydro_3"/>
</dbReference>
<dbReference type="PANTHER" id="PTHR22642:SF2">
    <property type="entry name" value="PROTEIN LONG AFTER FAR-RED 3"/>
    <property type="match status" value="1"/>
</dbReference>
<accession>D4YJL8</accession>
<reference evidence="2 3" key="1">
    <citation type="submission" date="2010-04" db="EMBL/GenBank/DDBJ databases">
        <authorList>
            <person name="Qin X."/>
            <person name="Bachman B."/>
            <person name="Battles P."/>
            <person name="Bell A."/>
            <person name="Bess C."/>
            <person name="Bickham C."/>
            <person name="Chaboub L."/>
            <person name="Chen D."/>
            <person name="Coyle M."/>
            <person name="Deiros D.R."/>
            <person name="Dinh H."/>
            <person name="Forbes L."/>
            <person name="Fowler G."/>
            <person name="Francisco L."/>
            <person name="Fu Q."/>
            <person name="Gubbala S."/>
            <person name="Hale W."/>
            <person name="Han Y."/>
            <person name="Hemphill L."/>
            <person name="Highlander S.K."/>
            <person name="Hirani K."/>
            <person name="Hogues M."/>
            <person name="Jackson L."/>
            <person name="Jakkamsetti A."/>
            <person name="Javaid M."/>
            <person name="Jiang H."/>
            <person name="Korchina V."/>
            <person name="Kovar C."/>
            <person name="Lara F."/>
            <person name="Lee S."/>
            <person name="Mata R."/>
            <person name="Mathew T."/>
            <person name="Moen C."/>
            <person name="Morales K."/>
            <person name="Munidasa M."/>
            <person name="Nazareth L."/>
            <person name="Ngo R."/>
            <person name="Nguyen L."/>
            <person name="Okwuonu G."/>
            <person name="Ongeri F."/>
            <person name="Patil S."/>
            <person name="Petrosino J."/>
            <person name="Pham C."/>
            <person name="Pham P."/>
            <person name="Pu L.-L."/>
            <person name="Puazo M."/>
            <person name="Raj R."/>
            <person name="Reid J."/>
            <person name="Rouhana J."/>
            <person name="Saada N."/>
            <person name="Shang Y."/>
            <person name="Simmons D."/>
            <person name="Thornton R."/>
            <person name="Warren J."/>
            <person name="Weissenberger G."/>
            <person name="Zhang J."/>
            <person name="Zhang L."/>
            <person name="Zhou C."/>
            <person name="Zhu D."/>
            <person name="Muzny D."/>
            <person name="Worley K."/>
            <person name="Gibbs R."/>
        </authorList>
    </citation>
    <scope>NUCLEOTIDE SEQUENCE [LARGE SCALE GENOMIC DNA]</scope>
    <source>
        <strain evidence="2 3">ATCC 49030</strain>
    </source>
</reference>
<evidence type="ECO:0000259" key="1">
    <source>
        <dbReference type="Pfam" id="PF07969"/>
    </source>
</evidence>
<comment type="caution">
    <text evidence="2">The sequence shown here is derived from an EMBL/GenBank/DDBJ whole genome shotgun (WGS) entry which is preliminary data.</text>
</comment>
<dbReference type="Gene3D" id="3.10.310.70">
    <property type="match status" value="1"/>
</dbReference>
<gene>
    <name evidence="2" type="ORF">HMPREF0183_0128</name>
</gene>
<dbReference type="SUPFAM" id="SSF51338">
    <property type="entry name" value="Composite domain of metallo-dependent hydrolases"/>
    <property type="match status" value="1"/>
</dbReference>
<dbReference type="Proteomes" id="UP000005714">
    <property type="component" value="Unassembled WGS sequence"/>
</dbReference>
<dbReference type="GO" id="GO:0016810">
    <property type="term" value="F:hydrolase activity, acting on carbon-nitrogen (but not peptide) bonds"/>
    <property type="evidence" value="ECO:0007669"/>
    <property type="project" value="InterPro"/>
</dbReference>
<dbReference type="SUPFAM" id="SSF51556">
    <property type="entry name" value="Metallo-dependent hydrolases"/>
    <property type="match status" value="1"/>
</dbReference>
<dbReference type="InterPro" id="IPR011059">
    <property type="entry name" value="Metal-dep_hydrolase_composite"/>
</dbReference>
<keyword evidence="3" id="KW-1185">Reference proteome</keyword>
<dbReference type="eggNOG" id="COG1574">
    <property type="taxonomic scope" value="Bacteria"/>
</dbReference>
<dbReference type="EMBL" id="ADNU01000007">
    <property type="protein sequence ID" value="EFG48609.1"/>
    <property type="molecule type" value="Genomic_DNA"/>
</dbReference>
<protein>
    <submittedName>
        <fullName evidence="2">Amidohydrolase family protein</fullName>
    </submittedName>
</protein>
<sequence>MTFTTVYPARMVRTMDPACPTAEAVAVRDGLVRAVGTVQELMEYPDAQLDDRYSDAVILPGFVEAHGHAGTGTVWDSVYVGYLDRTDPDGKFWPGCTTVDDIVNRLREALRDHDPNRPLTAWGLDPIFFPDTPITAAELDRASAHTPICISHTSGHAYAVNTIALKKCGVDASTTVEGVMKDSSGNPTGELHEFAAMGLVASLTEGGGVLSVSPRAIKQYAQNGVNVGATTLTDLGSQRLMDDGVAIYTDTVDEDFPVRLNVFHFGAGVGPVSHSLPEAAARIVELREQSTDRLQFGNIKLMLDGTLQGLTARVLEPGYYRTDENGMWNVTPQEYLEAFETFHKAGLLIHVHCNGDQATQLFIDTLQTVLERHPRPDHRHTVTHSQMTRPAQYRRLKALGACANVFANHIWAWGDQHLDVTVGPDRARRNNASATALRIGVPISIHSDTPVTPLGPLSTAKHAVTRLTQSGRVMGEHERISVQEALEAITIGAAYMLKIDDKVGSIEGGKFADFAILDEDPLEVEPERLPDIYVRGTVVGGKHYTSLIAPPATRS</sequence>
<dbReference type="CDD" id="cd01300">
    <property type="entry name" value="YtcJ_like"/>
    <property type="match status" value="1"/>
</dbReference>
<dbReference type="RefSeq" id="WP_005881658.1">
    <property type="nucleotide sequence ID" value="NZ_ADNU01000007.1"/>
</dbReference>
<proteinExistence type="predicted"/>
<dbReference type="InterPro" id="IPR032466">
    <property type="entry name" value="Metal_Hydrolase"/>
</dbReference>
<dbReference type="STRING" id="585530.HMPREF0183_0128"/>
<organism evidence="2 3">
    <name type="scientific">Brevibacterium mcbrellneri ATCC 49030</name>
    <dbReference type="NCBI Taxonomy" id="585530"/>
    <lineage>
        <taxon>Bacteria</taxon>
        <taxon>Bacillati</taxon>
        <taxon>Actinomycetota</taxon>
        <taxon>Actinomycetes</taxon>
        <taxon>Micrococcales</taxon>
        <taxon>Brevibacteriaceae</taxon>
        <taxon>Brevibacterium</taxon>
    </lineage>
</organism>
<keyword evidence="2" id="KW-0378">Hydrolase</keyword>
<dbReference type="OrthoDB" id="3173428at2"/>
<dbReference type="PANTHER" id="PTHR22642">
    <property type="entry name" value="IMIDAZOLONEPROPIONASE"/>
    <property type="match status" value="1"/>
</dbReference>
<feature type="domain" description="Amidohydrolase 3" evidence="1">
    <location>
        <begin position="56"/>
        <end position="542"/>
    </location>
</feature>
<dbReference type="Gene3D" id="3.20.20.140">
    <property type="entry name" value="Metal-dependent hydrolases"/>
    <property type="match status" value="1"/>
</dbReference>
<name>D4YJL8_9MICO</name>
<dbReference type="Pfam" id="PF07969">
    <property type="entry name" value="Amidohydro_3"/>
    <property type="match status" value="1"/>
</dbReference>
<dbReference type="AlphaFoldDB" id="D4YJL8"/>
<evidence type="ECO:0000313" key="3">
    <source>
        <dbReference type="Proteomes" id="UP000005714"/>
    </source>
</evidence>